<comment type="cofactor">
    <cofactor evidence="1">
        <name>Mg(2+)</name>
        <dbReference type="ChEBI" id="CHEBI:18420"/>
    </cofactor>
</comment>
<evidence type="ECO:0000256" key="3">
    <source>
        <dbReference type="ARBA" id="ARBA00022723"/>
    </source>
</evidence>
<dbReference type="EMBL" id="BOSE01000016">
    <property type="protein sequence ID" value="GIP19566.1"/>
    <property type="molecule type" value="Genomic_DNA"/>
</dbReference>
<evidence type="ECO:0000313" key="7">
    <source>
        <dbReference type="EMBL" id="GIP19566.1"/>
    </source>
</evidence>
<evidence type="ECO:0000256" key="1">
    <source>
        <dbReference type="ARBA" id="ARBA00001946"/>
    </source>
</evidence>
<dbReference type="PROSITE" id="PS00893">
    <property type="entry name" value="NUDIX_BOX"/>
    <property type="match status" value="1"/>
</dbReference>
<dbReference type="CDD" id="cd18886">
    <property type="entry name" value="NUDIX_MutT_Nudt1"/>
    <property type="match status" value="1"/>
</dbReference>
<name>A0A920D097_9BACL</name>
<evidence type="ECO:0000313" key="8">
    <source>
        <dbReference type="Proteomes" id="UP000683139"/>
    </source>
</evidence>
<dbReference type="PROSITE" id="PS51462">
    <property type="entry name" value="NUDIX"/>
    <property type="match status" value="1"/>
</dbReference>
<evidence type="ECO:0000256" key="2">
    <source>
        <dbReference type="ARBA" id="ARBA00005582"/>
    </source>
</evidence>
<dbReference type="GO" id="GO:0016818">
    <property type="term" value="F:hydrolase activity, acting on acid anhydrides, in phosphorus-containing anhydrides"/>
    <property type="evidence" value="ECO:0007669"/>
    <property type="project" value="TreeGrafter"/>
</dbReference>
<dbReference type="Proteomes" id="UP000683139">
    <property type="component" value="Unassembled WGS sequence"/>
</dbReference>
<feature type="domain" description="Nudix hydrolase" evidence="6">
    <location>
        <begin position="1"/>
        <end position="134"/>
    </location>
</feature>
<proteinExistence type="inferred from homology"/>
<keyword evidence="4" id="KW-0378">Hydrolase</keyword>
<evidence type="ECO:0000259" key="6">
    <source>
        <dbReference type="PROSITE" id="PS51462"/>
    </source>
</evidence>
<dbReference type="PANTHER" id="PTHR43758">
    <property type="entry name" value="7,8-DIHYDRO-8-OXOGUANINE TRIPHOSPHATASE"/>
    <property type="match status" value="1"/>
</dbReference>
<reference evidence="7" key="1">
    <citation type="submission" date="2021-03" db="EMBL/GenBank/DDBJ databases">
        <title>Antimicrobial resistance genes in bacteria isolated from Japanese honey, and their potential for conferring macrolide and lincosamide resistance in the American foulbrood pathogen Paenibacillus larvae.</title>
        <authorList>
            <person name="Okamoto M."/>
            <person name="Kumagai M."/>
            <person name="Kanamori H."/>
            <person name="Takamatsu D."/>
        </authorList>
    </citation>
    <scope>NUCLEOTIDE SEQUENCE</scope>
    <source>
        <strain evidence="7">J40TS1</strain>
    </source>
</reference>
<protein>
    <submittedName>
        <fullName evidence="7">7,8-dihydro-8-oxoguanine triphosphatase</fullName>
    </submittedName>
</protein>
<keyword evidence="5" id="KW-0460">Magnesium</keyword>
<evidence type="ECO:0000256" key="5">
    <source>
        <dbReference type="ARBA" id="ARBA00022842"/>
    </source>
</evidence>
<dbReference type="InterPro" id="IPR015797">
    <property type="entry name" value="NUDIX_hydrolase-like_dom_sf"/>
</dbReference>
<keyword evidence="3" id="KW-0479">Metal-binding</keyword>
<dbReference type="GO" id="GO:0005737">
    <property type="term" value="C:cytoplasm"/>
    <property type="evidence" value="ECO:0007669"/>
    <property type="project" value="TreeGrafter"/>
</dbReference>
<dbReference type="Gene3D" id="3.90.79.10">
    <property type="entry name" value="Nucleoside Triphosphate Pyrophosphohydrolase"/>
    <property type="match status" value="1"/>
</dbReference>
<dbReference type="GO" id="GO:0046872">
    <property type="term" value="F:metal ion binding"/>
    <property type="evidence" value="ECO:0007669"/>
    <property type="project" value="UniProtKB-KW"/>
</dbReference>
<dbReference type="RefSeq" id="WP_213520427.1">
    <property type="nucleotide sequence ID" value="NZ_BOSE01000016.1"/>
</dbReference>
<comment type="caution">
    <text evidence="7">The sequence shown here is derived from an EMBL/GenBank/DDBJ whole genome shotgun (WGS) entry which is preliminary data.</text>
</comment>
<dbReference type="Pfam" id="PF00293">
    <property type="entry name" value="NUDIX"/>
    <property type="match status" value="1"/>
</dbReference>
<organism evidence="7 8">
    <name type="scientific">Paenibacillus montaniterrae</name>
    <dbReference type="NCBI Taxonomy" id="429341"/>
    <lineage>
        <taxon>Bacteria</taxon>
        <taxon>Bacillati</taxon>
        <taxon>Bacillota</taxon>
        <taxon>Bacilli</taxon>
        <taxon>Bacillales</taxon>
        <taxon>Paenibacillaceae</taxon>
        <taxon>Paenibacillus</taxon>
    </lineage>
</organism>
<evidence type="ECO:0000256" key="4">
    <source>
        <dbReference type="ARBA" id="ARBA00022801"/>
    </source>
</evidence>
<gene>
    <name evidence="7" type="ORF">J40TS1_52080</name>
</gene>
<keyword evidence="8" id="KW-1185">Reference proteome</keyword>
<dbReference type="PANTHER" id="PTHR43758:SF2">
    <property type="entry name" value="OXIDIZED PURINE NUCLEOSIDE TRIPHOSPHATE HYDROLASE"/>
    <property type="match status" value="1"/>
</dbReference>
<dbReference type="AlphaFoldDB" id="A0A920D097"/>
<comment type="similarity">
    <text evidence="2">Belongs to the Nudix hydrolase family.</text>
</comment>
<dbReference type="InterPro" id="IPR000086">
    <property type="entry name" value="NUDIX_hydrolase_dom"/>
</dbReference>
<dbReference type="SUPFAM" id="SSF55811">
    <property type="entry name" value="Nudix"/>
    <property type="match status" value="1"/>
</dbReference>
<sequence>MFNYTICFIRQGDKLLLINRVKAPNMGLWNGVGGKLEPGETLLRGIAREIHEETGLTLSEASIQPAGVVRWVSGSYDSGMYVFYSELPEEQQQLATPLAVSEGILMWHNIAWVLDEQNEGVAHNLKYFLPDVLAGTYSLEHIFTYNDQDQLTDYRAEKLQPYAHTRP</sequence>
<accession>A0A920D097</accession>
<dbReference type="InterPro" id="IPR020084">
    <property type="entry name" value="NUDIX_hydrolase_CS"/>
</dbReference>